<keyword evidence="5" id="KW-1185">Reference proteome</keyword>
<keyword evidence="1" id="KW-0732">Signal</keyword>
<keyword evidence="3" id="KW-0812">Transmembrane</keyword>
<dbReference type="Ensembl" id="ENSEBUT00000018238.1">
    <property type="protein sequence ID" value="ENSEBUP00000017662.1"/>
    <property type="gene ID" value="ENSEBUG00000011042.1"/>
</dbReference>
<organism evidence="4 5">
    <name type="scientific">Eptatretus burgeri</name>
    <name type="common">Inshore hagfish</name>
    <dbReference type="NCBI Taxonomy" id="7764"/>
    <lineage>
        <taxon>Eukaryota</taxon>
        <taxon>Metazoa</taxon>
        <taxon>Chordata</taxon>
        <taxon>Craniata</taxon>
        <taxon>Vertebrata</taxon>
        <taxon>Cyclostomata</taxon>
        <taxon>Myxini</taxon>
        <taxon>Myxiniformes</taxon>
        <taxon>Myxinidae</taxon>
        <taxon>Eptatretinae</taxon>
        <taxon>Eptatretus</taxon>
    </lineage>
</organism>
<keyword evidence="2" id="KW-0325">Glycoprotein</keyword>
<sequence length="182" mass="19309">MSSLSSTQLSGLGPLLCFQGVDRIALLDKTAYSEVAYQVSKAGCQRSKLEVFAGKAKEAFGEISKWNGAQLQEIGSVLGGFSGDDLKQLNPTVMPYFPASAIPELPKDVFKTLSAEQIKSLSAETAGAVTAEQKAALSQEQKIALNAALNNSFRTVGNREASLSASATIVLLMVTLTIFLFK</sequence>
<reference evidence="4" key="2">
    <citation type="submission" date="2025-09" db="UniProtKB">
        <authorList>
            <consortium name="Ensembl"/>
        </authorList>
    </citation>
    <scope>IDENTIFICATION</scope>
</reference>
<dbReference type="GO" id="GO:0007160">
    <property type="term" value="P:cell-matrix adhesion"/>
    <property type="evidence" value="ECO:0007669"/>
    <property type="project" value="TreeGrafter"/>
</dbReference>
<protein>
    <submittedName>
        <fullName evidence="4">Uncharacterized protein</fullName>
    </submittedName>
</protein>
<accession>A0A8C4QMR7</accession>
<proteinExistence type="predicted"/>
<evidence type="ECO:0000313" key="4">
    <source>
        <dbReference type="Ensembl" id="ENSEBUP00000017662.1"/>
    </source>
</evidence>
<keyword evidence="3" id="KW-1133">Transmembrane helix</keyword>
<dbReference type="AlphaFoldDB" id="A0A8C4QMR7"/>
<dbReference type="InterPro" id="IPR026664">
    <property type="entry name" value="Stereocilin-rel"/>
</dbReference>
<dbReference type="GO" id="GO:0009986">
    <property type="term" value="C:cell surface"/>
    <property type="evidence" value="ECO:0007669"/>
    <property type="project" value="TreeGrafter"/>
</dbReference>
<dbReference type="Proteomes" id="UP000694388">
    <property type="component" value="Unplaced"/>
</dbReference>
<dbReference type="PANTHER" id="PTHR23412:SF18">
    <property type="entry name" value="OTOANCORIN"/>
    <property type="match status" value="1"/>
</dbReference>
<evidence type="ECO:0000256" key="1">
    <source>
        <dbReference type="ARBA" id="ARBA00022729"/>
    </source>
</evidence>
<keyword evidence="3" id="KW-0472">Membrane</keyword>
<feature type="transmembrane region" description="Helical" evidence="3">
    <location>
        <begin position="161"/>
        <end position="181"/>
    </location>
</feature>
<evidence type="ECO:0000256" key="3">
    <source>
        <dbReference type="SAM" id="Phobius"/>
    </source>
</evidence>
<evidence type="ECO:0000313" key="5">
    <source>
        <dbReference type="Proteomes" id="UP000694388"/>
    </source>
</evidence>
<evidence type="ECO:0000256" key="2">
    <source>
        <dbReference type="ARBA" id="ARBA00023180"/>
    </source>
</evidence>
<dbReference type="OMA" id="ISKWNGA"/>
<reference evidence="4" key="1">
    <citation type="submission" date="2025-08" db="UniProtKB">
        <authorList>
            <consortium name="Ensembl"/>
        </authorList>
    </citation>
    <scope>IDENTIFICATION</scope>
</reference>
<dbReference type="PANTHER" id="PTHR23412">
    <property type="entry name" value="STEREOCILIN RELATED"/>
    <property type="match status" value="1"/>
</dbReference>
<dbReference type="GeneTree" id="ENSGT00950000182957"/>
<name>A0A8C4QMR7_EPTBU</name>